<comment type="caution">
    <text evidence="6">The sequence shown here is derived from an EMBL/GenBank/DDBJ whole genome shotgun (WGS) entry which is preliminary data.</text>
</comment>
<evidence type="ECO:0000256" key="5">
    <source>
        <dbReference type="SAM" id="Phobius"/>
    </source>
</evidence>
<feature type="transmembrane region" description="Helical" evidence="5">
    <location>
        <begin position="267"/>
        <end position="285"/>
    </location>
</feature>
<evidence type="ECO:0000313" key="7">
    <source>
        <dbReference type="Proteomes" id="UP000192276"/>
    </source>
</evidence>
<feature type="transmembrane region" description="Helical" evidence="5">
    <location>
        <begin position="147"/>
        <end position="172"/>
    </location>
</feature>
<feature type="transmembrane region" description="Helical" evidence="5">
    <location>
        <begin position="348"/>
        <end position="375"/>
    </location>
</feature>
<evidence type="ECO:0000256" key="3">
    <source>
        <dbReference type="ARBA" id="ARBA00022989"/>
    </source>
</evidence>
<dbReference type="InterPro" id="IPR001807">
    <property type="entry name" value="ClC"/>
</dbReference>
<feature type="transmembrane region" description="Helical" evidence="5">
    <location>
        <begin position="20"/>
        <end position="42"/>
    </location>
</feature>
<feature type="transmembrane region" description="Helical" evidence="5">
    <location>
        <begin position="54"/>
        <end position="73"/>
    </location>
</feature>
<sequence>MKRIYNSLEQFSITVNLLKWTLYVIPVSLTVGSLVALFLWLLEAATRLRWQYEWLLLLLPLAGVVIYLLYTYLGKNSDAGNNLVMEEIHQPGAGVPARMAPLVLISTVITHLFGGSAGREGTAVQMGGSVANLFAKWFKLNEQDLRIMLMTGVAAGFGAVFGTPLTGAVFALEVLAIGIIRYEALIPCLMAALFADITTSAWGIHHTHYHIGFIGSNKPDLRFINVDLLLLVKVIATGVAFGLASYLFAESMHTIKNYANRFIRIKWLIPVLGGLLIIALCYILGTTDYIGLGVTGKEPDSVSILSAFHAGGATNWSWLWKLLFTTITLAMGFKGGEVTPLFFIGATLGNALAIWLGAPVDLFAALGFIAVFAGATNTPLACTLMGIELFGSGNALYFAVACFTAYYFSGHSGIYSAQRLMVSKVQGDALQKENTLKQIRDKRIAKRKIDRSK</sequence>
<evidence type="ECO:0000256" key="1">
    <source>
        <dbReference type="ARBA" id="ARBA00004141"/>
    </source>
</evidence>
<evidence type="ECO:0000313" key="6">
    <source>
        <dbReference type="EMBL" id="OQP47990.1"/>
    </source>
</evidence>
<keyword evidence="4 5" id="KW-0472">Membrane</keyword>
<dbReference type="AlphaFoldDB" id="A0A1V9EPD2"/>
<dbReference type="Gene3D" id="1.10.3080.10">
    <property type="entry name" value="Clc chloride channel"/>
    <property type="match status" value="1"/>
</dbReference>
<feature type="transmembrane region" description="Helical" evidence="5">
    <location>
        <begin position="318"/>
        <end position="336"/>
    </location>
</feature>
<feature type="transmembrane region" description="Helical" evidence="5">
    <location>
        <begin position="184"/>
        <end position="204"/>
    </location>
</feature>
<proteinExistence type="predicted"/>
<dbReference type="InterPro" id="IPR014743">
    <property type="entry name" value="Cl-channel_core"/>
</dbReference>
<dbReference type="Pfam" id="PF00654">
    <property type="entry name" value="Voltage_CLC"/>
    <property type="match status" value="1"/>
</dbReference>
<evidence type="ECO:0000256" key="4">
    <source>
        <dbReference type="ARBA" id="ARBA00023136"/>
    </source>
</evidence>
<dbReference type="OrthoDB" id="9767361at2"/>
<dbReference type="RefSeq" id="WP_081170302.1">
    <property type="nucleotide sequence ID" value="NZ_LWBP01000234.1"/>
</dbReference>
<dbReference type="PRINTS" id="PR00762">
    <property type="entry name" value="CLCHANNEL"/>
</dbReference>
<organism evidence="6 7">
    <name type="scientific">Niastella populi</name>
    <dbReference type="NCBI Taxonomy" id="550983"/>
    <lineage>
        <taxon>Bacteria</taxon>
        <taxon>Pseudomonadati</taxon>
        <taxon>Bacteroidota</taxon>
        <taxon>Chitinophagia</taxon>
        <taxon>Chitinophagales</taxon>
        <taxon>Chitinophagaceae</taxon>
        <taxon>Niastella</taxon>
    </lineage>
</organism>
<accession>A0A1V9EPD2</accession>
<evidence type="ECO:0000256" key="2">
    <source>
        <dbReference type="ARBA" id="ARBA00022692"/>
    </source>
</evidence>
<dbReference type="PANTHER" id="PTHR43427">
    <property type="entry name" value="CHLORIDE CHANNEL PROTEIN CLC-E"/>
    <property type="match status" value="1"/>
</dbReference>
<protein>
    <submittedName>
        <fullName evidence="6">Voltage-gated chloride channel protein</fullName>
    </submittedName>
</protein>
<keyword evidence="2 5" id="KW-0812">Transmembrane</keyword>
<keyword evidence="3 5" id="KW-1133">Transmembrane helix</keyword>
<name>A0A1V9EPD2_9BACT</name>
<reference evidence="7" key="1">
    <citation type="submission" date="2016-04" db="EMBL/GenBank/DDBJ databases">
        <authorList>
            <person name="Chen L."/>
            <person name="Zhuang W."/>
            <person name="Wang G."/>
        </authorList>
    </citation>
    <scope>NUCLEOTIDE SEQUENCE [LARGE SCALE GENOMIC DNA]</scope>
    <source>
        <strain evidence="7">208</strain>
    </source>
</reference>
<dbReference type="GO" id="GO:0015108">
    <property type="term" value="F:chloride transmembrane transporter activity"/>
    <property type="evidence" value="ECO:0007669"/>
    <property type="project" value="InterPro"/>
</dbReference>
<dbReference type="SUPFAM" id="SSF81340">
    <property type="entry name" value="Clc chloride channel"/>
    <property type="match status" value="1"/>
</dbReference>
<keyword evidence="7" id="KW-1185">Reference proteome</keyword>
<dbReference type="InterPro" id="IPR050368">
    <property type="entry name" value="ClC-type_chloride_channel"/>
</dbReference>
<dbReference type="Proteomes" id="UP000192276">
    <property type="component" value="Unassembled WGS sequence"/>
</dbReference>
<comment type="subcellular location">
    <subcellularLocation>
        <location evidence="1">Membrane</location>
        <topology evidence="1">Multi-pass membrane protein</topology>
    </subcellularLocation>
</comment>
<dbReference type="PANTHER" id="PTHR43427:SF12">
    <property type="entry name" value="CHLORIDE TRANSPORTER"/>
    <property type="match status" value="1"/>
</dbReference>
<gene>
    <name evidence="6" type="ORF">A4R26_31375</name>
</gene>
<dbReference type="GO" id="GO:0016020">
    <property type="term" value="C:membrane"/>
    <property type="evidence" value="ECO:0007669"/>
    <property type="project" value="UniProtKB-SubCell"/>
</dbReference>
<dbReference type="CDD" id="cd03682">
    <property type="entry name" value="ClC_sycA_like"/>
    <property type="match status" value="1"/>
</dbReference>
<feature type="transmembrane region" description="Helical" evidence="5">
    <location>
        <begin position="224"/>
        <end position="247"/>
    </location>
</feature>
<dbReference type="EMBL" id="LWBP01000234">
    <property type="protein sequence ID" value="OQP47990.1"/>
    <property type="molecule type" value="Genomic_DNA"/>
</dbReference>
<feature type="transmembrane region" description="Helical" evidence="5">
    <location>
        <begin position="395"/>
        <end position="415"/>
    </location>
</feature>